<gene>
    <name evidence="2" type="ORF">PLEPLA_LOCUS852</name>
</gene>
<dbReference type="Proteomes" id="UP001153269">
    <property type="component" value="Unassembled WGS sequence"/>
</dbReference>
<keyword evidence="3" id="KW-1185">Reference proteome</keyword>
<dbReference type="AlphaFoldDB" id="A0A9N7THF5"/>
<accession>A0A9N7THF5</accession>
<reference evidence="2" key="1">
    <citation type="submission" date="2020-03" db="EMBL/GenBank/DDBJ databases">
        <authorList>
            <person name="Weist P."/>
        </authorList>
    </citation>
    <scope>NUCLEOTIDE SEQUENCE</scope>
</reference>
<feature type="compositionally biased region" description="Low complexity" evidence="1">
    <location>
        <begin position="97"/>
        <end position="107"/>
    </location>
</feature>
<feature type="region of interest" description="Disordered" evidence="1">
    <location>
        <begin position="85"/>
        <end position="107"/>
    </location>
</feature>
<evidence type="ECO:0000313" key="2">
    <source>
        <dbReference type="EMBL" id="CAB1413152.1"/>
    </source>
</evidence>
<name>A0A9N7THF5_PLEPL</name>
<comment type="caution">
    <text evidence="2">The sequence shown here is derived from an EMBL/GenBank/DDBJ whole genome shotgun (WGS) entry which is preliminary data.</text>
</comment>
<proteinExistence type="predicted"/>
<organism evidence="2 3">
    <name type="scientific">Pleuronectes platessa</name>
    <name type="common">European plaice</name>
    <dbReference type="NCBI Taxonomy" id="8262"/>
    <lineage>
        <taxon>Eukaryota</taxon>
        <taxon>Metazoa</taxon>
        <taxon>Chordata</taxon>
        <taxon>Craniata</taxon>
        <taxon>Vertebrata</taxon>
        <taxon>Euteleostomi</taxon>
        <taxon>Actinopterygii</taxon>
        <taxon>Neopterygii</taxon>
        <taxon>Teleostei</taxon>
        <taxon>Neoteleostei</taxon>
        <taxon>Acanthomorphata</taxon>
        <taxon>Carangaria</taxon>
        <taxon>Pleuronectiformes</taxon>
        <taxon>Pleuronectoidei</taxon>
        <taxon>Pleuronectidae</taxon>
        <taxon>Pleuronectes</taxon>
    </lineage>
</organism>
<evidence type="ECO:0000256" key="1">
    <source>
        <dbReference type="SAM" id="MobiDB-lite"/>
    </source>
</evidence>
<protein>
    <submittedName>
        <fullName evidence="2">Uncharacterized protein</fullName>
    </submittedName>
</protein>
<sequence>MDFRGGGLKNGDHVSGPNVKWKISPAVKLKIDGHLSVNPEQISPQVMFMPLNWTSPHTTLSLRDSVKDENATSAFLRTLGVSGFRDRGTMGRRRPSSSHAASSVFNG</sequence>
<evidence type="ECO:0000313" key="3">
    <source>
        <dbReference type="Proteomes" id="UP001153269"/>
    </source>
</evidence>
<dbReference type="EMBL" id="CADEAL010000039">
    <property type="protein sequence ID" value="CAB1413152.1"/>
    <property type="molecule type" value="Genomic_DNA"/>
</dbReference>